<reference evidence="6 7" key="1">
    <citation type="submission" date="2016-04" db="EMBL/GenBank/DDBJ databases">
        <title>The genome of Intoshia linei affirms orthonectids as highly simplified spiralians.</title>
        <authorList>
            <person name="Mikhailov K.V."/>
            <person name="Slusarev G.S."/>
            <person name="Nikitin M.A."/>
            <person name="Logacheva M.D."/>
            <person name="Penin A."/>
            <person name="Aleoshin V."/>
            <person name="Panchin Y.V."/>
        </authorList>
    </citation>
    <scope>NUCLEOTIDE SEQUENCE [LARGE SCALE GENOMIC DNA]</scope>
    <source>
        <strain evidence="6">Intl2013</strain>
        <tissue evidence="6">Whole animal</tissue>
    </source>
</reference>
<accession>A0A177BCQ6</accession>
<evidence type="ECO:0000313" key="6">
    <source>
        <dbReference type="EMBL" id="OAF71990.1"/>
    </source>
</evidence>
<evidence type="ECO:0000259" key="5">
    <source>
        <dbReference type="Pfam" id="PF00755"/>
    </source>
</evidence>
<sequence length="649" mass="74422">MLNILRKKSFKSLQCCFYSTEFIHKAVIPTYHFQKSLPLLPLPKLEDTCKRYLKSLKPLLSNEIYEKTNKIAMNFLSSKDASVLNGICQDFVKENVDTSYIAGPWSEMYLCSRAPIVLNFNPFMGIKTEKKAGLTHMLVNASNMIYASALFQNSLFHYKLEPDVFHMTNKSNFMKNFYNWTTRMTPRKFSWYSSYLQNGYPLDMCQYENLFASTRIPQKNRDKLLSSWRTDKPKHICVLRNGKIYKLDIFDKNYQIVLPSVIFNSLSQIVGAIDNCEKSHEIAVLTGDERNTWAENRQYLSQLGTNSQSLKQIDSALYCVSLNSTTVKDFELLTKLFLHNEPGNLWFDKSFTLMFEPGGENCVHFEHSWGDGIAVVNFYKTISDFCASQNDKLLQHNCINASFDKNVVSNFSEINFKLDENMTDRINKSRQSFLDRTNLLDSCHAELNLNKNLIKKSSLSPDAVMQMIFQLAMFLQNGICVPTYESCSTAAFKKGRTETIRSCTNETKKFCKSAIKKDVSDAELRTLMKNCSIKHMQLAKNATLGQGYDRHMFAMNYYAQKRGLKLDIFEDDSYIYNSKHIMSTSTVSFGNQMTLGSFAPTTPNGYGIGYSITDKECGVNITAYKNERSAKDFISCIEKAVEMTLRLIK</sequence>
<dbReference type="InterPro" id="IPR023213">
    <property type="entry name" value="CAT-like_dom_sf"/>
</dbReference>
<dbReference type="Gene3D" id="3.30.559.10">
    <property type="entry name" value="Chloramphenicol acetyltransferase-like domain"/>
    <property type="match status" value="1"/>
</dbReference>
<keyword evidence="3" id="KW-0012">Acyltransferase</keyword>
<evidence type="ECO:0000256" key="3">
    <source>
        <dbReference type="ARBA" id="ARBA00023315"/>
    </source>
</evidence>
<dbReference type="GO" id="GO:0005739">
    <property type="term" value="C:mitochondrion"/>
    <property type="evidence" value="ECO:0007669"/>
    <property type="project" value="TreeGrafter"/>
</dbReference>
<protein>
    <recommendedName>
        <fullName evidence="5">Choline/carnitine acyltransferase domain-containing protein</fullName>
    </recommendedName>
</protein>
<dbReference type="InterPro" id="IPR000542">
    <property type="entry name" value="Carn_acyl_trans"/>
</dbReference>
<name>A0A177BCQ6_9BILA</name>
<evidence type="ECO:0000256" key="4">
    <source>
        <dbReference type="PIRSR" id="PIRSR600542-1"/>
    </source>
</evidence>
<organism evidence="6 7">
    <name type="scientific">Intoshia linei</name>
    <dbReference type="NCBI Taxonomy" id="1819745"/>
    <lineage>
        <taxon>Eukaryota</taxon>
        <taxon>Metazoa</taxon>
        <taxon>Spiralia</taxon>
        <taxon>Lophotrochozoa</taxon>
        <taxon>Mesozoa</taxon>
        <taxon>Orthonectida</taxon>
        <taxon>Rhopaluridae</taxon>
        <taxon>Intoshia</taxon>
    </lineage>
</organism>
<dbReference type="SUPFAM" id="SSF52777">
    <property type="entry name" value="CoA-dependent acyltransferases"/>
    <property type="match status" value="2"/>
</dbReference>
<keyword evidence="7" id="KW-1185">Reference proteome</keyword>
<comment type="caution">
    <text evidence="6">The sequence shown here is derived from an EMBL/GenBank/DDBJ whole genome shotgun (WGS) entry which is preliminary data.</text>
</comment>
<dbReference type="OrthoDB" id="240216at2759"/>
<dbReference type="AlphaFoldDB" id="A0A177BCQ6"/>
<evidence type="ECO:0000256" key="2">
    <source>
        <dbReference type="ARBA" id="ARBA00022679"/>
    </source>
</evidence>
<dbReference type="PANTHER" id="PTHR22589">
    <property type="entry name" value="CARNITINE O-ACYLTRANSFERASE"/>
    <property type="match status" value="1"/>
</dbReference>
<proteinExistence type="inferred from homology"/>
<evidence type="ECO:0000256" key="1">
    <source>
        <dbReference type="ARBA" id="ARBA00005232"/>
    </source>
</evidence>
<gene>
    <name evidence="6" type="ORF">A3Q56_00248</name>
</gene>
<dbReference type="GO" id="GO:0006635">
    <property type="term" value="P:fatty acid beta-oxidation"/>
    <property type="evidence" value="ECO:0007669"/>
    <property type="project" value="TreeGrafter"/>
</dbReference>
<dbReference type="Pfam" id="PF00755">
    <property type="entry name" value="Carn_acyltransf"/>
    <property type="match status" value="1"/>
</dbReference>
<feature type="active site" description="Proton acceptor" evidence="4">
    <location>
        <position position="367"/>
    </location>
</feature>
<dbReference type="InterPro" id="IPR042231">
    <property type="entry name" value="Cho/carn_acyl_trans_2"/>
</dbReference>
<comment type="similarity">
    <text evidence="1">Belongs to the carnitine/choline acetyltransferase family.</text>
</comment>
<dbReference type="Gene3D" id="3.30.559.70">
    <property type="entry name" value="Choline/Carnitine o-acyltransferase, domain 2"/>
    <property type="match status" value="1"/>
</dbReference>
<dbReference type="EMBL" id="LWCA01000011">
    <property type="protein sequence ID" value="OAF71990.1"/>
    <property type="molecule type" value="Genomic_DNA"/>
</dbReference>
<dbReference type="PANTHER" id="PTHR22589:SF16">
    <property type="entry name" value="CARNITINE O-PALMITOYLTRANSFERASE 2, MITOCHONDRIAL"/>
    <property type="match status" value="1"/>
</dbReference>
<dbReference type="GO" id="GO:0004095">
    <property type="term" value="F:carnitine O-palmitoyltransferase activity"/>
    <property type="evidence" value="ECO:0007669"/>
    <property type="project" value="TreeGrafter"/>
</dbReference>
<dbReference type="InterPro" id="IPR039551">
    <property type="entry name" value="Cho/carn_acyl_trans"/>
</dbReference>
<evidence type="ECO:0000313" key="7">
    <source>
        <dbReference type="Proteomes" id="UP000078046"/>
    </source>
</evidence>
<dbReference type="Proteomes" id="UP000078046">
    <property type="component" value="Unassembled WGS sequence"/>
</dbReference>
<keyword evidence="2" id="KW-0808">Transferase</keyword>
<feature type="domain" description="Choline/carnitine acyltransferase" evidence="5">
    <location>
        <begin position="40"/>
        <end position="639"/>
    </location>
</feature>